<evidence type="ECO:0000256" key="6">
    <source>
        <dbReference type="ARBA" id="ARBA00023136"/>
    </source>
</evidence>
<protein>
    <submittedName>
        <fullName evidence="9">MFS-type transporter</fullName>
    </submittedName>
</protein>
<evidence type="ECO:0000256" key="5">
    <source>
        <dbReference type="ARBA" id="ARBA00022989"/>
    </source>
</evidence>
<dbReference type="InterPro" id="IPR020846">
    <property type="entry name" value="MFS_dom"/>
</dbReference>
<evidence type="ECO:0000256" key="3">
    <source>
        <dbReference type="ARBA" id="ARBA00022475"/>
    </source>
</evidence>
<organism evidence="9 10">
    <name type="scientific">Pseudomonas chlororaphis subsp. aureofaciens</name>
    <dbReference type="NCBI Taxonomy" id="587851"/>
    <lineage>
        <taxon>Bacteria</taxon>
        <taxon>Pseudomonadati</taxon>
        <taxon>Pseudomonadota</taxon>
        <taxon>Gammaproteobacteria</taxon>
        <taxon>Pseudomonadales</taxon>
        <taxon>Pseudomonadaceae</taxon>
        <taxon>Pseudomonas</taxon>
    </lineage>
</organism>
<sequence>MTSTKPDTFSYAVADTAYWPAVFNVLFAGIAAALHIGKATIALPELQQEFGRSLESLSWVMSAFPLVGVFGGIAAGILVQRWGDRYLLALGLLIMCAASALGASLHDFHGLLATRFVEGLGFVMVVVAAPAVLNRLVPAHKRNLVFGIWSTFMAFGIGTSMLIGPLLGGWQQGWIAGAALTLLAALLLPLTTPRDSLALRHQPQSGLRHSLSSVLRARQPLLMALMFTAYNLQFFAVMAFLPVFLMQRVGLSITSAGLVSAAVVAVNIIGNIGAGLLLSRGVRPQVLLAGTSIVMGLSGMGIFLSATPTDLVIPLCFFFCAVAGMLPATILASTSLTSPQPALVPLCLGLVMQGNYLGQVLAPIALSAAVAYAGWSAPAALVLAAALLGVLLAMRLKITQ</sequence>
<feature type="domain" description="Major facilitator superfamily (MFS) profile" evidence="8">
    <location>
        <begin position="21"/>
        <end position="400"/>
    </location>
</feature>
<feature type="transmembrane region" description="Helical" evidence="7">
    <location>
        <begin position="56"/>
        <end position="79"/>
    </location>
</feature>
<dbReference type="AlphaFoldDB" id="A0AAD0ZJ74"/>
<keyword evidence="2" id="KW-0813">Transport</keyword>
<dbReference type="SUPFAM" id="SSF103473">
    <property type="entry name" value="MFS general substrate transporter"/>
    <property type="match status" value="1"/>
</dbReference>
<keyword evidence="5 7" id="KW-1133">Transmembrane helix</keyword>
<evidence type="ECO:0000256" key="1">
    <source>
        <dbReference type="ARBA" id="ARBA00004651"/>
    </source>
</evidence>
<reference evidence="9 10" key="1">
    <citation type="submission" date="2018-03" db="EMBL/GenBank/DDBJ databases">
        <title>Diversity of phytobeneficial traits revealed by whole-genome analysis of worldwide-isolated phenazine-producing Pseudomonas spp.</title>
        <authorList>
            <person name="Biessy A."/>
            <person name="Novinscak A."/>
            <person name="Blom J."/>
            <person name="Leger G."/>
            <person name="Thomashow L.S."/>
            <person name="Cazorla F.M."/>
            <person name="Josic D."/>
            <person name="Filion M."/>
        </authorList>
    </citation>
    <scope>NUCLEOTIDE SEQUENCE [LARGE SCALE GENOMIC DNA]</scope>
    <source>
        <strain evidence="9 10">ChPhzS24</strain>
    </source>
</reference>
<dbReference type="EMBL" id="CP027750">
    <property type="protein sequence ID" value="AZE30129.1"/>
    <property type="molecule type" value="Genomic_DNA"/>
</dbReference>
<feature type="transmembrane region" description="Helical" evidence="7">
    <location>
        <begin position="311"/>
        <end position="331"/>
    </location>
</feature>
<gene>
    <name evidence="9" type="ORF">C4K07_3344</name>
</gene>
<feature type="transmembrane region" description="Helical" evidence="7">
    <location>
        <begin position="221"/>
        <end position="245"/>
    </location>
</feature>
<dbReference type="InterPro" id="IPR036259">
    <property type="entry name" value="MFS_trans_sf"/>
</dbReference>
<dbReference type="PROSITE" id="PS50850">
    <property type="entry name" value="MFS"/>
    <property type="match status" value="1"/>
</dbReference>
<keyword evidence="6 7" id="KW-0472">Membrane</keyword>
<feature type="transmembrane region" description="Helical" evidence="7">
    <location>
        <begin position="86"/>
        <end position="106"/>
    </location>
</feature>
<evidence type="ECO:0000313" key="10">
    <source>
        <dbReference type="Proteomes" id="UP000280455"/>
    </source>
</evidence>
<feature type="transmembrane region" description="Helical" evidence="7">
    <location>
        <begin position="145"/>
        <end position="167"/>
    </location>
</feature>
<evidence type="ECO:0000256" key="2">
    <source>
        <dbReference type="ARBA" id="ARBA00022448"/>
    </source>
</evidence>
<feature type="transmembrane region" description="Helical" evidence="7">
    <location>
        <begin position="173"/>
        <end position="191"/>
    </location>
</feature>
<dbReference type="Gene3D" id="1.20.1250.20">
    <property type="entry name" value="MFS general substrate transporter like domains"/>
    <property type="match status" value="1"/>
</dbReference>
<dbReference type="Proteomes" id="UP000280455">
    <property type="component" value="Chromosome"/>
</dbReference>
<dbReference type="InterPro" id="IPR011701">
    <property type="entry name" value="MFS"/>
</dbReference>
<evidence type="ECO:0000259" key="8">
    <source>
        <dbReference type="PROSITE" id="PS50850"/>
    </source>
</evidence>
<keyword evidence="3" id="KW-1003">Cell membrane</keyword>
<dbReference type="CDD" id="cd06174">
    <property type="entry name" value="MFS"/>
    <property type="match status" value="1"/>
</dbReference>
<keyword evidence="4 7" id="KW-0812">Transmembrane</keyword>
<accession>A0AAD0ZJ74</accession>
<feature type="transmembrane region" description="Helical" evidence="7">
    <location>
        <begin position="257"/>
        <end position="279"/>
    </location>
</feature>
<comment type="subcellular location">
    <subcellularLocation>
        <location evidence="1">Cell membrane</location>
        <topology evidence="1">Multi-pass membrane protein</topology>
    </subcellularLocation>
</comment>
<feature type="transmembrane region" description="Helical" evidence="7">
    <location>
        <begin position="343"/>
        <end position="366"/>
    </location>
</feature>
<evidence type="ECO:0000256" key="7">
    <source>
        <dbReference type="SAM" id="Phobius"/>
    </source>
</evidence>
<evidence type="ECO:0000256" key="4">
    <source>
        <dbReference type="ARBA" id="ARBA00022692"/>
    </source>
</evidence>
<name>A0AAD0ZJ74_9PSED</name>
<proteinExistence type="predicted"/>
<feature type="transmembrane region" description="Helical" evidence="7">
    <location>
        <begin position="112"/>
        <end position="133"/>
    </location>
</feature>
<dbReference type="PANTHER" id="PTHR42718:SF46">
    <property type="entry name" value="BLR6921 PROTEIN"/>
    <property type="match status" value="1"/>
</dbReference>
<dbReference type="Pfam" id="PF07690">
    <property type="entry name" value="MFS_1"/>
    <property type="match status" value="1"/>
</dbReference>
<dbReference type="GO" id="GO:0022857">
    <property type="term" value="F:transmembrane transporter activity"/>
    <property type="evidence" value="ECO:0007669"/>
    <property type="project" value="InterPro"/>
</dbReference>
<feature type="transmembrane region" description="Helical" evidence="7">
    <location>
        <begin position="372"/>
        <end position="394"/>
    </location>
</feature>
<dbReference type="GO" id="GO:0005886">
    <property type="term" value="C:plasma membrane"/>
    <property type="evidence" value="ECO:0007669"/>
    <property type="project" value="UniProtKB-SubCell"/>
</dbReference>
<dbReference type="PANTHER" id="PTHR42718">
    <property type="entry name" value="MAJOR FACILITATOR SUPERFAMILY MULTIDRUG TRANSPORTER MFSC"/>
    <property type="match status" value="1"/>
</dbReference>
<feature type="transmembrane region" description="Helical" evidence="7">
    <location>
        <begin position="12"/>
        <end position="36"/>
    </location>
</feature>
<evidence type="ECO:0000313" key="9">
    <source>
        <dbReference type="EMBL" id="AZE30129.1"/>
    </source>
</evidence>
<dbReference type="RefSeq" id="WP_038632702.1">
    <property type="nucleotide sequence ID" value="NZ_CP027749.1"/>
</dbReference>
<feature type="transmembrane region" description="Helical" evidence="7">
    <location>
        <begin position="286"/>
        <end position="305"/>
    </location>
</feature>